<comment type="catalytic activity">
    <reaction evidence="9 10">
        <text>L-threonyl-[protein] + FAD = FMN-L-threonyl-[protein] + AMP + H(+)</text>
        <dbReference type="Rhea" id="RHEA:36847"/>
        <dbReference type="Rhea" id="RHEA-COMP:11060"/>
        <dbReference type="Rhea" id="RHEA-COMP:11061"/>
        <dbReference type="ChEBI" id="CHEBI:15378"/>
        <dbReference type="ChEBI" id="CHEBI:30013"/>
        <dbReference type="ChEBI" id="CHEBI:57692"/>
        <dbReference type="ChEBI" id="CHEBI:74257"/>
        <dbReference type="ChEBI" id="CHEBI:456215"/>
        <dbReference type="EC" id="2.7.1.180"/>
    </reaction>
</comment>
<comment type="similarity">
    <text evidence="10">Belongs to the ApbE family.</text>
</comment>
<name>A0A2G5RQP3_9BACL</name>
<evidence type="ECO:0000256" key="8">
    <source>
        <dbReference type="ARBA" id="ARBA00031306"/>
    </source>
</evidence>
<gene>
    <name evidence="12" type="ORF">CS060_06970</name>
</gene>
<organism evidence="12 13">
    <name type="scientific">Anoxybacillus flavithermus</name>
    <dbReference type="NCBI Taxonomy" id="33934"/>
    <lineage>
        <taxon>Bacteria</taxon>
        <taxon>Bacillati</taxon>
        <taxon>Bacillota</taxon>
        <taxon>Bacilli</taxon>
        <taxon>Bacillales</taxon>
        <taxon>Anoxybacillaceae</taxon>
        <taxon>Anoxybacillus</taxon>
    </lineage>
</organism>
<dbReference type="PIRSF" id="PIRSF006268">
    <property type="entry name" value="ApbE"/>
    <property type="match status" value="1"/>
</dbReference>
<dbReference type="GO" id="GO:0016740">
    <property type="term" value="F:transferase activity"/>
    <property type="evidence" value="ECO:0007669"/>
    <property type="project" value="UniProtKB-UniRule"/>
</dbReference>
<dbReference type="EMBL" id="PEDM01000011">
    <property type="protein sequence ID" value="PIC05002.1"/>
    <property type="molecule type" value="Genomic_DNA"/>
</dbReference>
<dbReference type="Pfam" id="PF02424">
    <property type="entry name" value="ApbE"/>
    <property type="match status" value="1"/>
</dbReference>
<reference evidence="12 13" key="1">
    <citation type="submission" date="2017-10" db="EMBL/GenBank/DDBJ databases">
        <title>Draft genome sequence of Anoxybacillus flavithermus KU2-6-11 from caldera Uzon (Russia:Kamchtka).</title>
        <authorList>
            <person name="Korzhuk A.V."/>
            <person name="Rozanov A.S."/>
            <person name="Bryanskaya A.V."/>
            <person name="Peltek S.E."/>
        </authorList>
    </citation>
    <scope>NUCLEOTIDE SEQUENCE [LARGE SCALE GENOMIC DNA]</scope>
    <source>
        <strain evidence="12 13">KU2-6_11</strain>
    </source>
</reference>
<keyword evidence="7 10" id="KW-0460">Magnesium</keyword>
<dbReference type="PANTHER" id="PTHR30040:SF2">
    <property type="entry name" value="FAD:PROTEIN FMN TRANSFERASE"/>
    <property type="match status" value="1"/>
</dbReference>
<sequence>MERKQSITFHGMGTTIKIEGSCSRQANDWQTQMREWFATCEAICSRFLSNSELTRLNKAQVNSVIAIHPILYDVLHIAFEYAIRTQFRFNPFIGTVLKEMGYVHSFQKQMTVHSYEKKVHRMPSSLSLSFLPQNKAVMKHTMDEIDLGGIGKGWSVDQAYGQLKRLGMDDGLIDAGGDMFIWGESQKTIGIANPFSENEDIAHFIMSNGAVATSNVLYRSWKMNGQTAHHIIDGQTGQNPRSDVVQATAFAYSVIEAEVISKVLCMLPANEGIRWLNAYFPNAACVIVKQNKQMLMSPSIVKHVDKMVI</sequence>
<keyword evidence="4 10" id="KW-0808">Transferase</keyword>
<dbReference type="PANTHER" id="PTHR30040">
    <property type="entry name" value="THIAMINE BIOSYNTHESIS LIPOPROTEIN APBE"/>
    <property type="match status" value="1"/>
</dbReference>
<accession>A0A2G5RQP3</accession>
<evidence type="ECO:0000256" key="7">
    <source>
        <dbReference type="ARBA" id="ARBA00022842"/>
    </source>
</evidence>
<keyword evidence="3 10" id="KW-0285">Flavoprotein</keyword>
<evidence type="ECO:0000256" key="4">
    <source>
        <dbReference type="ARBA" id="ARBA00022679"/>
    </source>
</evidence>
<dbReference type="InterPro" id="IPR003374">
    <property type="entry name" value="ApbE-like_sf"/>
</dbReference>
<evidence type="ECO:0000313" key="12">
    <source>
        <dbReference type="EMBL" id="PIC05002.1"/>
    </source>
</evidence>
<evidence type="ECO:0000256" key="3">
    <source>
        <dbReference type="ARBA" id="ARBA00022630"/>
    </source>
</evidence>
<evidence type="ECO:0000256" key="6">
    <source>
        <dbReference type="ARBA" id="ARBA00022827"/>
    </source>
</evidence>
<proteinExistence type="inferred from homology"/>
<dbReference type="AlphaFoldDB" id="A0A2G5RQP3"/>
<evidence type="ECO:0000256" key="1">
    <source>
        <dbReference type="ARBA" id="ARBA00011955"/>
    </source>
</evidence>
<evidence type="ECO:0000313" key="13">
    <source>
        <dbReference type="Proteomes" id="UP000230559"/>
    </source>
</evidence>
<dbReference type="EC" id="2.7.1.180" evidence="1 10"/>
<keyword evidence="5 10" id="KW-0479">Metal-binding</keyword>
<comment type="cofactor">
    <cofactor evidence="11">
        <name>Mg(2+)</name>
        <dbReference type="ChEBI" id="CHEBI:18420"/>
    </cofactor>
    <cofactor evidence="11">
        <name>Mn(2+)</name>
        <dbReference type="ChEBI" id="CHEBI:29035"/>
    </cofactor>
    <text evidence="11">Magnesium. Can also use manganese.</text>
</comment>
<dbReference type="Proteomes" id="UP000230559">
    <property type="component" value="Unassembled WGS sequence"/>
</dbReference>
<dbReference type="SUPFAM" id="SSF143631">
    <property type="entry name" value="ApbE-like"/>
    <property type="match status" value="1"/>
</dbReference>
<evidence type="ECO:0000256" key="10">
    <source>
        <dbReference type="PIRNR" id="PIRNR006268"/>
    </source>
</evidence>
<dbReference type="RefSeq" id="WP_035047801.1">
    <property type="nucleotide sequence ID" value="NZ_PEDM01000011.1"/>
</dbReference>
<evidence type="ECO:0000256" key="11">
    <source>
        <dbReference type="PIRSR" id="PIRSR006268-2"/>
    </source>
</evidence>
<keyword evidence="6 10" id="KW-0274">FAD</keyword>
<dbReference type="Gene3D" id="3.10.520.10">
    <property type="entry name" value="ApbE-like domains"/>
    <property type="match status" value="1"/>
</dbReference>
<evidence type="ECO:0000256" key="2">
    <source>
        <dbReference type="ARBA" id="ARBA00016337"/>
    </source>
</evidence>
<evidence type="ECO:0000256" key="9">
    <source>
        <dbReference type="ARBA" id="ARBA00048540"/>
    </source>
</evidence>
<dbReference type="GO" id="GO:0046872">
    <property type="term" value="F:metal ion binding"/>
    <property type="evidence" value="ECO:0007669"/>
    <property type="project" value="UniProtKB-UniRule"/>
</dbReference>
<dbReference type="InterPro" id="IPR024932">
    <property type="entry name" value="ApbE"/>
</dbReference>
<feature type="binding site" evidence="11">
    <location>
        <position position="149"/>
    </location>
    <ligand>
        <name>Mg(2+)</name>
        <dbReference type="ChEBI" id="CHEBI:18420"/>
    </ligand>
</feature>
<comment type="caution">
    <text evidence="12">The sequence shown here is derived from an EMBL/GenBank/DDBJ whole genome shotgun (WGS) entry which is preliminary data.</text>
</comment>
<protein>
    <recommendedName>
        <fullName evidence="2 10">FAD:protein FMN transferase</fullName>
        <ecNumber evidence="1 10">2.7.1.180</ecNumber>
    </recommendedName>
    <alternativeName>
        <fullName evidence="8 10">Flavin transferase</fullName>
    </alternativeName>
</protein>
<evidence type="ECO:0000256" key="5">
    <source>
        <dbReference type="ARBA" id="ARBA00022723"/>
    </source>
</evidence>